<dbReference type="InterPro" id="IPR011006">
    <property type="entry name" value="CheY-like_superfamily"/>
</dbReference>
<evidence type="ECO:0000313" key="9">
    <source>
        <dbReference type="Proteomes" id="UP001440984"/>
    </source>
</evidence>
<keyword evidence="1 5" id="KW-0597">Phosphoprotein</keyword>
<evidence type="ECO:0000256" key="2">
    <source>
        <dbReference type="ARBA" id="ARBA00023015"/>
    </source>
</evidence>
<keyword evidence="2" id="KW-0805">Transcription regulation</keyword>
<comment type="caution">
    <text evidence="8">The sequence shown here is derived from an EMBL/GenBank/DDBJ whole genome shotgun (WGS) entry which is preliminary data.</text>
</comment>
<dbReference type="EMBL" id="JBDZYD010000012">
    <property type="protein sequence ID" value="MEQ0563501.1"/>
    <property type="molecule type" value="Genomic_DNA"/>
</dbReference>
<sequence>MLDTLRVLVVDDHPLFRAALCAMIEATDGMEVAGEAADGLTAVADAGRLEPDVVLMDLNLPDLDGVEATRRIVHAAPHTGVLMLTMFENEAAVFAAMRAGARGYLLKGARNEQVLRAVRAIGDGEAIFSPAIATRVLSLLGTATPRDESFPQLTQREKEIMQLIAQGRGNASIAETLVLSQKTVRNHVSHIFRKLRVTDRAQAIAKAREAGIARSEQ</sequence>
<dbReference type="SUPFAM" id="SSF52172">
    <property type="entry name" value="CheY-like"/>
    <property type="match status" value="1"/>
</dbReference>
<dbReference type="CDD" id="cd06170">
    <property type="entry name" value="LuxR_C_like"/>
    <property type="match status" value="1"/>
</dbReference>
<feature type="domain" description="Response regulatory" evidence="7">
    <location>
        <begin position="6"/>
        <end position="122"/>
    </location>
</feature>
<dbReference type="CDD" id="cd17535">
    <property type="entry name" value="REC_NarL-like"/>
    <property type="match status" value="1"/>
</dbReference>
<dbReference type="PROSITE" id="PS50043">
    <property type="entry name" value="HTH_LUXR_2"/>
    <property type="match status" value="1"/>
</dbReference>
<keyword evidence="3" id="KW-0238">DNA-binding</keyword>
<dbReference type="InterPro" id="IPR039420">
    <property type="entry name" value="WalR-like"/>
</dbReference>
<evidence type="ECO:0000259" key="7">
    <source>
        <dbReference type="PROSITE" id="PS50110"/>
    </source>
</evidence>
<evidence type="ECO:0000256" key="5">
    <source>
        <dbReference type="PROSITE-ProRule" id="PRU00169"/>
    </source>
</evidence>
<evidence type="ECO:0000313" key="8">
    <source>
        <dbReference type="EMBL" id="MEQ0563501.1"/>
    </source>
</evidence>
<feature type="modified residue" description="4-aspartylphosphate" evidence="5">
    <location>
        <position position="57"/>
    </location>
</feature>
<feature type="domain" description="HTH luxR-type" evidence="6">
    <location>
        <begin position="146"/>
        <end position="211"/>
    </location>
</feature>
<dbReference type="SUPFAM" id="SSF46894">
    <property type="entry name" value="C-terminal effector domain of the bipartite response regulators"/>
    <property type="match status" value="1"/>
</dbReference>
<proteinExistence type="predicted"/>
<keyword evidence="4" id="KW-0804">Transcription</keyword>
<evidence type="ECO:0000256" key="1">
    <source>
        <dbReference type="ARBA" id="ARBA00022553"/>
    </source>
</evidence>
<protein>
    <submittedName>
        <fullName evidence="8">Response regulator transcription factor</fullName>
    </submittedName>
</protein>
<dbReference type="InterPro" id="IPR000792">
    <property type="entry name" value="Tscrpt_reg_LuxR_C"/>
</dbReference>
<evidence type="ECO:0000256" key="3">
    <source>
        <dbReference type="ARBA" id="ARBA00023125"/>
    </source>
</evidence>
<organism evidence="8 9">
    <name type="scientific">Amycolatopsis melonis</name>
    <dbReference type="NCBI Taxonomy" id="3156488"/>
    <lineage>
        <taxon>Bacteria</taxon>
        <taxon>Bacillati</taxon>
        <taxon>Actinomycetota</taxon>
        <taxon>Actinomycetes</taxon>
        <taxon>Pseudonocardiales</taxon>
        <taxon>Pseudonocardiaceae</taxon>
        <taxon>Amycolatopsis</taxon>
    </lineage>
</organism>
<dbReference type="PROSITE" id="PS00622">
    <property type="entry name" value="HTH_LUXR_1"/>
    <property type="match status" value="1"/>
</dbReference>
<evidence type="ECO:0000256" key="4">
    <source>
        <dbReference type="ARBA" id="ARBA00023163"/>
    </source>
</evidence>
<dbReference type="PANTHER" id="PTHR43214">
    <property type="entry name" value="TWO-COMPONENT RESPONSE REGULATOR"/>
    <property type="match status" value="1"/>
</dbReference>
<dbReference type="Proteomes" id="UP001440984">
    <property type="component" value="Unassembled WGS sequence"/>
</dbReference>
<accession>A0ABV0LMH4</accession>
<gene>
    <name evidence="8" type="ORF">ABJI51_30860</name>
</gene>
<dbReference type="InterPro" id="IPR001789">
    <property type="entry name" value="Sig_transdc_resp-reg_receiver"/>
</dbReference>
<dbReference type="PROSITE" id="PS50110">
    <property type="entry name" value="RESPONSE_REGULATORY"/>
    <property type="match status" value="1"/>
</dbReference>
<dbReference type="SMART" id="SM00421">
    <property type="entry name" value="HTH_LUXR"/>
    <property type="match status" value="1"/>
</dbReference>
<dbReference type="InterPro" id="IPR016032">
    <property type="entry name" value="Sig_transdc_resp-reg_C-effctor"/>
</dbReference>
<keyword evidence="9" id="KW-1185">Reference proteome</keyword>
<reference evidence="8 9" key="1">
    <citation type="submission" date="2024-05" db="EMBL/GenBank/DDBJ databases">
        <authorList>
            <person name="Zhao H."/>
            <person name="Xu Y."/>
            <person name="Lin S."/>
            <person name="Spain J.C."/>
            <person name="Zhou N.-Y."/>
        </authorList>
    </citation>
    <scope>NUCLEOTIDE SEQUENCE [LARGE SCALE GENOMIC DNA]</scope>
    <source>
        <strain evidence="8 9">NEAU-NG30</strain>
    </source>
</reference>
<name>A0ABV0LMH4_9PSEU</name>
<dbReference type="Pfam" id="PF00072">
    <property type="entry name" value="Response_reg"/>
    <property type="match status" value="1"/>
</dbReference>
<dbReference type="InterPro" id="IPR058245">
    <property type="entry name" value="NreC/VraR/RcsB-like_REC"/>
</dbReference>
<dbReference type="Gene3D" id="3.40.50.2300">
    <property type="match status" value="1"/>
</dbReference>
<evidence type="ECO:0000259" key="6">
    <source>
        <dbReference type="PROSITE" id="PS50043"/>
    </source>
</evidence>
<dbReference type="PANTHER" id="PTHR43214:SF24">
    <property type="entry name" value="TRANSCRIPTIONAL REGULATORY PROTEIN NARL-RELATED"/>
    <property type="match status" value="1"/>
</dbReference>
<dbReference type="PRINTS" id="PR00038">
    <property type="entry name" value="HTHLUXR"/>
</dbReference>
<dbReference type="SMART" id="SM00448">
    <property type="entry name" value="REC"/>
    <property type="match status" value="1"/>
</dbReference>
<dbReference type="Pfam" id="PF00196">
    <property type="entry name" value="GerE"/>
    <property type="match status" value="1"/>
</dbReference>
<dbReference type="RefSeq" id="WP_348954562.1">
    <property type="nucleotide sequence ID" value="NZ_JBDZYD010000012.1"/>
</dbReference>